<keyword evidence="5 7" id="KW-1133">Transmembrane helix</keyword>
<proteinExistence type="inferred from homology"/>
<dbReference type="OrthoDB" id="9776710at2"/>
<evidence type="ECO:0000256" key="1">
    <source>
        <dbReference type="ARBA" id="ARBA00004651"/>
    </source>
</evidence>
<evidence type="ECO:0000313" key="8">
    <source>
        <dbReference type="EMBL" id="SET82933.1"/>
    </source>
</evidence>
<dbReference type="GO" id="GO:0016682">
    <property type="term" value="F:oxidoreductase activity, acting on diphenols and related substances as donors, oxygen as acceptor"/>
    <property type="evidence" value="ECO:0007669"/>
    <property type="project" value="TreeGrafter"/>
</dbReference>
<feature type="transmembrane region" description="Helical" evidence="7">
    <location>
        <begin position="298"/>
        <end position="320"/>
    </location>
</feature>
<dbReference type="PANTHER" id="PTHR43141">
    <property type="entry name" value="CYTOCHROME BD2 SUBUNIT II"/>
    <property type="match status" value="1"/>
</dbReference>
<dbReference type="GO" id="GO:0019646">
    <property type="term" value="P:aerobic electron transport chain"/>
    <property type="evidence" value="ECO:0007669"/>
    <property type="project" value="TreeGrafter"/>
</dbReference>
<dbReference type="STRING" id="349064.SAMN05660429_02800"/>
<evidence type="ECO:0000256" key="5">
    <source>
        <dbReference type="ARBA" id="ARBA00022989"/>
    </source>
</evidence>
<comment type="subcellular location">
    <subcellularLocation>
        <location evidence="1">Cell membrane</location>
        <topology evidence="1">Multi-pass membrane protein</topology>
    </subcellularLocation>
</comment>
<protein>
    <submittedName>
        <fullName evidence="8">Cytochrome bd-I ubiquinol oxidase subunit 2 apoprotein</fullName>
    </submittedName>
</protein>
<sequence length="332" mass="37017">MNTSIDWLPAVFIGLMGLSFLVYAILDGYDLGVGVLLPKDSQQHRDKMIYSIGPFWDANETWLVLAVGLMLIAFPKAHSIVLQALYLPTALMLAGLILRGVSFDFRTKAPSKDKQKWDLTFKLGSLLATLCQGYMLGRYVTAFDTSLASYMFSMLSAVCVTAGYCFVGAAWLVMKTEGSLQKRSAQWALWSNRLMVLGILAVCIANLSIDPIIAEKWLGFPQVFVLAPLILLFVFIFSTVEFYLKKVPLEDDLGCWYPFASAIIVFTVCFGGLAYSFFPYIVPNQLTIYDAASSRESLLVIFWGAVVVLPTIIGYTIFAYKVFWGKTSKLNY</sequence>
<dbReference type="NCBIfam" id="TIGR00203">
    <property type="entry name" value="cydB"/>
    <property type="match status" value="1"/>
</dbReference>
<feature type="transmembrane region" description="Helical" evidence="7">
    <location>
        <begin position="12"/>
        <end position="37"/>
    </location>
</feature>
<dbReference type="InterPro" id="IPR003317">
    <property type="entry name" value="Cyt-d_oxidase_su2"/>
</dbReference>
<dbReference type="PANTHER" id="PTHR43141:SF2">
    <property type="entry name" value="BLR3729 PROTEIN"/>
    <property type="match status" value="1"/>
</dbReference>
<dbReference type="GO" id="GO:0005886">
    <property type="term" value="C:plasma membrane"/>
    <property type="evidence" value="ECO:0007669"/>
    <property type="project" value="UniProtKB-SubCell"/>
</dbReference>
<gene>
    <name evidence="8" type="ORF">SAMN05660429_02800</name>
</gene>
<keyword evidence="6 7" id="KW-0472">Membrane</keyword>
<feature type="transmembrane region" description="Helical" evidence="7">
    <location>
        <begin position="256"/>
        <end position="278"/>
    </location>
</feature>
<name>A0A1I0HIN3_THASX</name>
<dbReference type="AlphaFoldDB" id="A0A1I0HIN3"/>
<dbReference type="GO" id="GO:0070069">
    <property type="term" value="C:cytochrome complex"/>
    <property type="evidence" value="ECO:0007669"/>
    <property type="project" value="TreeGrafter"/>
</dbReference>
<dbReference type="EMBL" id="FOHK01000016">
    <property type="protein sequence ID" value="SET82933.1"/>
    <property type="molecule type" value="Genomic_DNA"/>
</dbReference>
<dbReference type="RefSeq" id="WP_093331804.1">
    <property type="nucleotide sequence ID" value="NZ_AP027363.1"/>
</dbReference>
<accession>A0A1I0HIN3</accession>
<evidence type="ECO:0000256" key="3">
    <source>
        <dbReference type="ARBA" id="ARBA00022475"/>
    </source>
</evidence>
<keyword evidence="9" id="KW-1185">Reference proteome</keyword>
<dbReference type="Pfam" id="PF02322">
    <property type="entry name" value="Cyt_bd_oxida_II"/>
    <property type="match status" value="1"/>
</dbReference>
<comment type="similarity">
    <text evidence="2">Belongs to the cytochrome ubiquinol oxidase subunit 2 family.</text>
</comment>
<feature type="transmembrane region" description="Helical" evidence="7">
    <location>
        <begin position="119"/>
        <end position="137"/>
    </location>
</feature>
<evidence type="ECO:0000313" key="9">
    <source>
        <dbReference type="Proteomes" id="UP000199308"/>
    </source>
</evidence>
<organism evidence="8 9">
    <name type="scientific">Thalassotalea agarivorans</name>
    <name type="common">Thalassomonas agarivorans</name>
    <dbReference type="NCBI Taxonomy" id="349064"/>
    <lineage>
        <taxon>Bacteria</taxon>
        <taxon>Pseudomonadati</taxon>
        <taxon>Pseudomonadota</taxon>
        <taxon>Gammaproteobacteria</taxon>
        <taxon>Alteromonadales</taxon>
        <taxon>Colwelliaceae</taxon>
        <taxon>Thalassotalea</taxon>
    </lineage>
</organism>
<dbReference type="GO" id="GO:0009055">
    <property type="term" value="F:electron transfer activity"/>
    <property type="evidence" value="ECO:0007669"/>
    <property type="project" value="TreeGrafter"/>
</dbReference>
<feature type="transmembrane region" description="Helical" evidence="7">
    <location>
        <begin position="220"/>
        <end position="244"/>
    </location>
</feature>
<feature type="transmembrane region" description="Helical" evidence="7">
    <location>
        <begin position="80"/>
        <end position="98"/>
    </location>
</feature>
<feature type="transmembrane region" description="Helical" evidence="7">
    <location>
        <begin position="194"/>
        <end position="214"/>
    </location>
</feature>
<reference evidence="8 9" key="1">
    <citation type="submission" date="2016-10" db="EMBL/GenBank/DDBJ databases">
        <authorList>
            <person name="de Groot N.N."/>
        </authorList>
    </citation>
    <scope>NUCLEOTIDE SEQUENCE [LARGE SCALE GENOMIC DNA]</scope>
    <source>
        <strain evidence="8 9">DSM 19706</strain>
    </source>
</reference>
<keyword evidence="3" id="KW-1003">Cell membrane</keyword>
<keyword evidence="4 7" id="KW-0812">Transmembrane</keyword>
<evidence type="ECO:0000256" key="2">
    <source>
        <dbReference type="ARBA" id="ARBA00007543"/>
    </source>
</evidence>
<feature type="transmembrane region" description="Helical" evidence="7">
    <location>
        <begin position="149"/>
        <end position="173"/>
    </location>
</feature>
<evidence type="ECO:0000256" key="7">
    <source>
        <dbReference type="SAM" id="Phobius"/>
    </source>
</evidence>
<evidence type="ECO:0000256" key="4">
    <source>
        <dbReference type="ARBA" id="ARBA00022692"/>
    </source>
</evidence>
<dbReference type="Proteomes" id="UP000199308">
    <property type="component" value="Unassembled WGS sequence"/>
</dbReference>
<evidence type="ECO:0000256" key="6">
    <source>
        <dbReference type="ARBA" id="ARBA00023136"/>
    </source>
</evidence>